<evidence type="ECO:0000313" key="5">
    <source>
        <dbReference type="Proteomes" id="UP001501920"/>
    </source>
</evidence>
<organism evidence="4 5">
    <name type="scientific">Pygocentrus nattereri</name>
    <name type="common">Red-bellied piranha</name>
    <dbReference type="NCBI Taxonomy" id="42514"/>
    <lineage>
        <taxon>Eukaryota</taxon>
        <taxon>Metazoa</taxon>
        <taxon>Chordata</taxon>
        <taxon>Craniata</taxon>
        <taxon>Vertebrata</taxon>
        <taxon>Euteleostomi</taxon>
        <taxon>Actinopterygii</taxon>
        <taxon>Neopterygii</taxon>
        <taxon>Teleostei</taxon>
        <taxon>Ostariophysi</taxon>
        <taxon>Characiformes</taxon>
        <taxon>Characoidei</taxon>
        <taxon>Pygocentrus</taxon>
    </lineage>
</organism>
<dbReference type="InterPro" id="IPR012331">
    <property type="entry name" value="Clathrin_H-chain_linker"/>
</dbReference>
<name>A0AAR2IX13_PYGNA</name>
<dbReference type="Proteomes" id="UP001501920">
    <property type="component" value="Chromosome 22"/>
</dbReference>
<dbReference type="InterPro" id="IPR032755">
    <property type="entry name" value="TSNAXIP1_N"/>
</dbReference>
<evidence type="ECO:0000256" key="1">
    <source>
        <dbReference type="ARBA" id="ARBA00023054"/>
    </source>
</evidence>
<evidence type="ECO:0000259" key="3">
    <source>
        <dbReference type="Pfam" id="PF15739"/>
    </source>
</evidence>
<reference evidence="4 5" key="1">
    <citation type="submission" date="2020-10" db="EMBL/GenBank/DDBJ databases">
        <title>Pygocentrus nattereri (red-bellied piranha) genome, fPygNat1, primary haplotype.</title>
        <authorList>
            <person name="Myers G."/>
            <person name="Meyer A."/>
            <person name="Karagic N."/>
            <person name="Pippel M."/>
            <person name="Winkler S."/>
            <person name="Tracey A."/>
            <person name="Wood J."/>
            <person name="Formenti G."/>
            <person name="Howe K."/>
            <person name="Fedrigo O."/>
            <person name="Jarvis E.D."/>
        </authorList>
    </citation>
    <scope>NUCLEOTIDE SEQUENCE [LARGE SCALE GENOMIC DNA]</scope>
</reference>
<evidence type="ECO:0000256" key="2">
    <source>
        <dbReference type="SAM" id="MobiDB-lite"/>
    </source>
</evidence>
<protein>
    <recommendedName>
        <fullName evidence="3">Translin-associated factor X-interacting protein 1 N-terminal domain-containing protein</fullName>
    </recommendedName>
</protein>
<reference evidence="4" key="2">
    <citation type="submission" date="2025-08" db="UniProtKB">
        <authorList>
            <consortium name="Ensembl"/>
        </authorList>
    </citation>
    <scope>IDENTIFICATION</scope>
</reference>
<keyword evidence="1" id="KW-0175">Coiled coil</keyword>
<dbReference type="Ensembl" id="ENSPNAT00000083482.1">
    <property type="protein sequence ID" value="ENSPNAP00000042136.1"/>
    <property type="gene ID" value="ENSPNAG00000013726.2"/>
</dbReference>
<proteinExistence type="predicted"/>
<feature type="domain" description="Translin-associated factor X-interacting protein 1 N-terminal" evidence="3">
    <location>
        <begin position="18"/>
        <end position="84"/>
    </location>
</feature>
<dbReference type="SUPFAM" id="SSF48371">
    <property type="entry name" value="ARM repeat"/>
    <property type="match status" value="1"/>
</dbReference>
<dbReference type="Pfam" id="PF15739">
    <property type="entry name" value="TSNAXIP1_N"/>
    <property type="match status" value="1"/>
</dbReference>
<dbReference type="AlphaFoldDB" id="A0AAR2IX13"/>
<feature type="compositionally biased region" description="Basic and acidic residues" evidence="2">
    <location>
        <begin position="82"/>
        <end position="91"/>
    </location>
</feature>
<dbReference type="InterPro" id="IPR016024">
    <property type="entry name" value="ARM-type_fold"/>
</dbReference>
<dbReference type="PANTHER" id="PTHR10292:SF11">
    <property type="entry name" value="CLATHRIN HEAVY CHAIN LINKER DOMAIN-CONTAINING PROTEIN 1"/>
    <property type="match status" value="1"/>
</dbReference>
<evidence type="ECO:0000313" key="4">
    <source>
        <dbReference type="Ensembl" id="ENSPNAP00000042136.1"/>
    </source>
</evidence>
<sequence>MHFIYNNMLNLRSQLHSIIDVVIDYATAYEPILTAIKKEYDEFIAAVKTNDRKAKLARGKLKALVTQPTSLMYCQKRAAQLQERKNRRDSQQPEALDDQAQIPVGQIPGTLNSIRSVYFGLDYLQKCRHKKKSQYVPAQVKRELVIKMKSTLNQRDELGLENNKLQLRYGINKDVFEEDDPCKVRESELLMDYIERFPNHIKHGNEIDENHPYKNVILCVFYVIKKMTNVKLPPALLFFQALTISVQPGKRLPGEVLSLEGVRCALQHGYIQLVTFWVTQHRLTYSEELGDVICSHGAEDPRVADTCLALAHIVYTACGVLRKAALSMCRRGLISGAFEFIYKSRDFTVGETRHITGCPSLDLMQDFTQLYEGKPALLSVGFICHSLLKSDLEDLAFQLLEKIYKTILNDVMCSAESWSEIATRCEQRGWHQLAQKIISILLSQPGAVCLSQEQDSVELMEHVFM</sequence>
<keyword evidence="5" id="KW-1185">Reference proteome</keyword>
<dbReference type="GeneTree" id="ENSGT00950000183166"/>
<reference evidence="4" key="3">
    <citation type="submission" date="2025-09" db="UniProtKB">
        <authorList>
            <consortium name="Ensembl"/>
        </authorList>
    </citation>
    <scope>IDENTIFICATION</scope>
</reference>
<feature type="region of interest" description="Disordered" evidence="2">
    <location>
        <begin position="82"/>
        <end position="101"/>
    </location>
</feature>
<dbReference type="PANTHER" id="PTHR10292">
    <property type="entry name" value="CLATHRIN HEAVY CHAIN RELATED"/>
    <property type="match status" value="1"/>
</dbReference>
<dbReference type="Gene3D" id="1.25.40.30">
    <property type="match status" value="1"/>
</dbReference>
<accession>A0AAR2IX13</accession>